<keyword evidence="7" id="KW-1185">Reference proteome</keyword>
<keyword evidence="1" id="KW-0805">Transcription regulation</keyword>
<dbReference type="SUPFAM" id="SSF48498">
    <property type="entry name" value="Tetracyclin repressor-like, C-terminal domain"/>
    <property type="match status" value="1"/>
</dbReference>
<evidence type="ECO:0000256" key="4">
    <source>
        <dbReference type="PROSITE-ProRule" id="PRU00335"/>
    </source>
</evidence>
<proteinExistence type="predicted"/>
<evidence type="ECO:0000256" key="3">
    <source>
        <dbReference type="ARBA" id="ARBA00023163"/>
    </source>
</evidence>
<dbReference type="PANTHER" id="PTHR30055:SF151">
    <property type="entry name" value="TRANSCRIPTIONAL REGULATORY PROTEIN"/>
    <property type="match status" value="1"/>
</dbReference>
<evidence type="ECO:0000256" key="1">
    <source>
        <dbReference type="ARBA" id="ARBA00023015"/>
    </source>
</evidence>
<evidence type="ECO:0000259" key="5">
    <source>
        <dbReference type="PROSITE" id="PS50977"/>
    </source>
</evidence>
<dbReference type="Proteomes" id="UP001225605">
    <property type="component" value="Unassembled WGS sequence"/>
</dbReference>
<evidence type="ECO:0000313" key="7">
    <source>
        <dbReference type="Proteomes" id="UP001225605"/>
    </source>
</evidence>
<feature type="DNA-binding region" description="H-T-H motif" evidence="4">
    <location>
        <begin position="51"/>
        <end position="70"/>
    </location>
</feature>
<organism evidence="6 7">
    <name type="scientific">Saccharothrix yanglingensis</name>
    <dbReference type="NCBI Taxonomy" id="659496"/>
    <lineage>
        <taxon>Bacteria</taxon>
        <taxon>Bacillati</taxon>
        <taxon>Actinomycetota</taxon>
        <taxon>Actinomycetes</taxon>
        <taxon>Pseudonocardiales</taxon>
        <taxon>Pseudonocardiaceae</taxon>
        <taxon>Saccharothrix</taxon>
    </lineage>
</organism>
<dbReference type="PANTHER" id="PTHR30055">
    <property type="entry name" value="HTH-TYPE TRANSCRIPTIONAL REGULATOR RUTR"/>
    <property type="match status" value="1"/>
</dbReference>
<accession>A0ABU0X462</accession>
<dbReference type="InterPro" id="IPR001647">
    <property type="entry name" value="HTH_TetR"/>
</dbReference>
<evidence type="ECO:0000256" key="2">
    <source>
        <dbReference type="ARBA" id="ARBA00023125"/>
    </source>
</evidence>
<dbReference type="Pfam" id="PF00440">
    <property type="entry name" value="TetR_N"/>
    <property type="match status" value="1"/>
</dbReference>
<keyword evidence="2 4" id="KW-0238">DNA-binding</keyword>
<dbReference type="EMBL" id="NSDM01000011">
    <property type="protein sequence ID" value="MDQ2586931.1"/>
    <property type="molecule type" value="Genomic_DNA"/>
</dbReference>
<dbReference type="InterPro" id="IPR004111">
    <property type="entry name" value="Repressor_TetR_C"/>
</dbReference>
<protein>
    <submittedName>
        <fullName evidence="6">TetR family transcriptional regulator</fullName>
    </submittedName>
</protein>
<comment type="caution">
    <text evidence="6">The sequence shown here is derived from an EMBL/GenBank/DDBJ whole genome shotgun (WGS) entry which is preliminary data.</text>
</comment>
<sequence>MTDEHGLPDEIALLWGLRSTPKRGRKPSLTVFDITRAAIEVADAEGLAAVSMARVAQQLGKSTMALYRHVNSKDELLALMADAALELPPELPGGDWRAGLTTWTHAVVAAFRRHPWFARIPLTGPPAGPHNLAWFDSALGALSETTLAEDEKVGVVMGLLTFVHGTLRLGTEMTRHYQDKPEAFSRQYARVLRTVVDPRRLPALGRVVDSGVFDVDDLYRDEVDADFGFALNIFLDGVAAHLARRS</sequence>
<keyword evidence="3" id="KW-0804">Transcription</keyword>
<dbReference type="InterPro" id="IPR009057">
    <property type="entry name" value="Homeodomain-like_sf"/>
</dbReference>
<name>A0ABU0X462_9PSEU</name>
<dbReference type="Gene3D" id="1.10.10.60">
    <property type="entry name" value="Homeodomain-like"/>
    <property type="match status" value="1"/>
</dbReference>
<evidence type="ECO:0000313" key="6">
    <source>
        <dbReference type="EMBL" id="MDQ2586931.1"/>
    </source>
</evidence>
<dbReference type="PROSITE" id="PS50977">
    <property type="entry name" value="HTH_TETR_2"/>
    <property type="match status" value="1"/>
</dbReference>
<dbReference type="SUPFAM" id="SSF46689">
    <property type="entry name" value="Homeodomain-like"/>
    <property type="match status" value="1"/>
</dbReference>
<reference evidence="6 7" key="1">
    <citation type="submission" date="2017-06" db="EMBL/GenBank/DDBJ databases">
        <title>Cultured bacterium strain Saccharothrix yanglingensis Hhs.015.</title>
        <authorList>
            <person name="Xia Y."/>
        </authorList>
    </citation>
    <scope>NUCLEOTIDE SEQUENCE [LARGE SCALE GENOMIC DNA]</scope>
    <source>
        <strain evidence="6 7">Hhs.015</strain>
    </source>
</reference>
<dbReference type="Gene3D" id="1.10.357.10">
    <property type="entry name" value="Tetracycline Repressor, domain 2"/>
    <property type="match status" value="1"/>
</dbReference>
<dbReference type="InterPro" id="IPR050109">
    <property type="entry name" value="HTH-type_TetR-like_transc_reg"/>
</dbReference>
<feature type="domain" description="HTH tetR-type" evidence="5">
    <location>
        <begin position="28"/>
        <end position="88"/>
    </location>
</feature>
<dbReference type="Pfam" id="PF02909">
    <property type="entry name" value="TetR_C_1"/>
    <property type="match status" value="1"/>
</dbReference>
<gene>
    <name evidence="6" type="ORF">CKY47_23675</name>
</gene>
<dbReference type="InterPro" id="IPR036271">
    <property type="entry name" value="Tet_transcr_reg_TetR-rel_C_sf"/>
</dbReference>